<accession>A0A2S2DUN4</accession>
<dbReference type="Proteomes" id="UP000245468">
    <property type="component" value="Chromosome"/>
</dbReference>
<organism evidence="1 2">
    <name type="scientific">Aquirufa nivalisilvae</name>
    <dbReference type="NCBI Taxonomy" id="2516557"/>
    <lineage>
        <taxon>Bacteria</taxon>
        <taxon>Pseudomonadati</taxon>
        <taxon>Bacteroidota</taxon>
        <taxon>Cytophagia</taxon>
        <taxon>Cytophagales</taxon>
        <taxon>Flectobacillaceae</taxon>
        <taxon>Aquirufa</taxon>
    </lineage>
</organism>
<dbReference type="AlphaFoldDB" id="A0A2S2DUN4"/>
<protein>
    <submittedName>
        <fullName evidence="1">Uncharacterized protein</fullName>
    </submittedName>
</protein>
<keyword evidence="2" id="KW-1185">Reference proteome</keyword>
<dbReference type="EMBL" id="CP029346">
    <property type="protein sequence ID" value="AWL09114.1"/>
    <property type="molecule type" value="Genomic_DNA"/>
</dbReference>
<sequence length="42" mass="4992">MVWVPRETIKLHLSGETKIVKFKVVPNLKKNIFNLFLVKKVR</sequence>
<evidence type="ECO:0000313" key="2">
    <source>
        <dbReference type="Proteomes" id="UP000245468"/>
    </source>
</evidence>
<proteinExistence type="predicted"/>
<reference evidence="2" key="1">
    <citation type="submission" date="2018-05" db="EMBL/GenBank/DDBJ databases">
        <title>Pseudarcicella sp. HME7025 Genome sequencing and assembly.</title>
        <authorList>
            <person name="Kim H."/>
            <person name="Kang H."/>
            <person name="Joh K."/>
        </authorList>
    </citation>
    <scope>NUCLEOTIDE SEQUENCE [LARGE SCALE GENOMIC DNA]</scope>
    <source>
        <strain evidence="2">HME7025</strain>
    </source>
</reference>
<evidence type="ECO:0000313" key="1">
    <source>
        <dbReference type="EMBL" id="AWL09114.1"/>
    </source>
</evidence>
<name>A0A2S2DUN4_9BACT</name>
<dbReference type="KEGG" id="psez:HME7025_01252"/>
<gene>
    <name evidence="1" type="ORF">HME7025_01252</name>
</gene>